<gene>
    <name evidence="2" type="ORF">MCOR_26202</name>
</gene>
<name>A0A6J8C8R2_MYTCO</name>
<accession>A0A6J8C8R2</accession>
<evidence type="ECO:0000256" key="1">
    <source>
        <dbReference type="SAM" id="Phobius"/>
    </source>
</evidence>
<evidence type="ECO:0000313" key="3">
    <source>
        <dbReference type="Proteomes" id="UP000507470"/>
    </source>
</evidence>
<organism evidence="2 3">
    <name type="scientific">Mytilus coruscus</name>
    <name type="common">Sea mussel</name>
    <dbReference type="NCBI Taxonomy" id="42192"/>
    <lineage>
        <taxon>Eukaryota</taxon>
        <taxon>Metazoa</taxon>
        <taxon>Spiralia</taxon>
        <taxon>Lophotrochozoa</taxon>
        <taxon>Mollusca</taxon>
        <taxon>Bivalvia</taxon>
        <taxon>Autobranchia</taxon>
        <taxon>Pteriomorphia</taxon>
        <taxon>Mytilida</taxon>
        <taxon>Mytiloidea</taxon>
        <taxon>Mytilidae</taxon>
        <taxon>Mytilinae</taxon>
        <taxon>Mytilus</taxon>
    </lineage>
</organism>
<dbReference type="EMBL" id="CACVKT020004667">
    <property type="protein sequence ID" value="CAC5391177.1"/>
    <property type="molecule type" value="Genomic_DNA"/>
</dbReference>
<feature type="transmembrane region" description="Helical" evidence="1">
    <location>
        <begin position="158"/>
        <end position="178"/>
    </location>
</feature>
<dbReference type="AlphaFoldDB" id="A0A6J8C8R2"/>
<proteinExistence type="predicted"/>
<feature type="transmembrane region" description="Helical" evidence="1">
    <location>
        <begin position="184"/>
        <end position="204"/>
    </location>
</feature>
<evidence type="ECO:0000313" key="2">
    <source>
        <dbReference type="EMBL" id="CAC5391177.1"/>
    </source>
</evidence>
<keyword evidence="1" id="KW-1133">Transmembrane helix</keyword>
<keyword evidence="3" id="KW-1185">Reference proteome</keyword>
<keyword evidence="1" id="KW-0472">Membrane</keyword>
<dbReference type="Proteomes" id="UP000507470">
    <property type="component" value="Unassembled WGS sequence"/>
</dbReference>
<reference evidence="2 3" key="1">
    <citation type="submission" date="2020-06" db="EMBL/GenBank/DDBJ databases">
        <authorList>
            <person name="Li R."/>
            <person name="Bekaert M."/>
        </authorList>
    </citation>
    <scope>NUCLEOTIDE SEQUENCE [LARGE SCALE GENOMIC DNA]</scope>
    <source>
        <strain evidence="3">wild</strain>
    </source>
</reference>
<sequence>MVSKEENNYLRIVYRNFQLSTGSLTISHDLYLQENKTILKKLLNPLPSRERVLYQKPWNILYPRDCSEALVIDGHMKGTRLICDNDIGDVYCEELGNINVGCMKTLLKGFYFCVDHQASHVRISTDSSNTTDPKDNLEGLECKTDKSKQAASKHRSAGICYAVYYCGIVVGITELFGSESLSQVHVFLTWLWQTILLFHMLLAYDNACHLKRFVTEDRTQSPGSS</sequence>
<protein>
    <submittedName>
        <fullName evidence="2">Uncharacterized protein</fullName>
    </submittedName>
</protein>
<dbReference type="OrthoDB" id="5972504at2759"/>
<keyword evidence="1" id="KW-0812">Transmembrane</keyword>